<name>A0A2N3LJA4_9BACI</name>
<dbReference type="SUPFAM" id="SSF82693">
    <property type="entry name" value="Multidrug efflux transporter AcrB pore domain, PN1, PN2, PC1 and PC2 subdomains"/>
    <property type="match status" value="2"/>
</dbReference>
<keyword evidence="3" id="KW-1185">Reference proteome</keyword>
<dbReference type="GO" id="GO:0005886">
    <property type="term" value="C:plasma membrane"/>
    <property type="evidence" value="ECO:0007669"/>
    <property type="project" value="TreeGrafter"/>
</dbReference>
<dbReference type="Gene3D" id="1.20.1640.10">
    <property type="entry name" value="Multidrug efflux transporter AcrB transmembrane domain"/>
    <property type="match status" value="2"/>
</dbReference>
<feature type="transmembrane region" description="Helical" evidence="1">
    <location>
        <begin position="841"/>
        <end position="864"/>
    </location>
</feature>
<dbReference type="PRINTS" id="PR00702">
    <property type="entry name" value="ACRIFLAVINRP"/>
</dbReference>
<dbReference type="InterPro" id="IPR001036">
    <property type="entry name" value="Acrflvin-R"/>
</dbReference>
<dbReference type="Gene3D" id="3.30.70.1320">
    <property type="entry name" value="Multidrug efflux transporter AcrB pore domain like"/>
    <property type="match status" value="1"/>
</dbReference>
<keyword evidence="1" id="KW-1133">Transmembrane helix</keyword>
<dbReference type="SUPFAM" id="SSF82714">
    <property type="entry name" value="Multidrug efflux transporter AcrB TolC docking domain, DN and DC subdomains"/>
    <property type="match status" value="1"/>
</dbReference>
<dbReference type="AlphaFoldDB" id="A0A2N3LJA4"/>
<proteinExistence type="predicted"/>
<keyword evidence="1" id="KW-0472">Membrane</keyword>
<feature type="transmembrane region" description="Helical" evidence="1">
    <location>
        <begin position="943"/>
        <end position="962"/>
    </location>
</feature>
<sequence>MKKFIRFFSQRLVLLSVMVVLVFVWGIYSAAQMKTEYLPQINNPTVMVTWKSPAEVDNVKIEQFNNNLIQSLKEVEGMKSIQSTIYKQGLFSSLTFSQNVDIEQAERNIQNAIQRVNLPADSSRPEIQRISSDAFPFMEISASSANIEKQLSEINGVKRVDVTGNGQKGLVVQLDNQKLLDHGLRFEDVKNALKNDRSLWPEGTITTKNLQMLLKVEGTANQKTELENTMVKTDNNKPVFLKDIATIEEGTINVETKVRTNGKPSVILDLYKTSSADVTKVSEDVMKMLEKMNQSDPDVTFTILSNQGQSVSHAINGLWKEGALGCVFSILCVFFFFREWRATTAIAVTLPICFLVTISILQAMGITLNLLTVSGLIVSMGRVVDDSIVVLDNVYRKLEKNGSYSLDLLASAVKEMIPAVVSSTLVTVAVYLPLALTKNMVGQALYGLGWAVTISLFCSLVVSLLILPPYVARTWTGRFHAKAPKIEMWAIILLEKVWGHRGKWFSGLVVVLILAIISAIFIPVNVLPRTHAQDLTIQVEAKEGATLEQVDADVRALESLLQWHKEIAGYSSTVGSIFAPAFDDVFDQGGGWIQQPNIANVYITPTKGVKIDQLTYLLRQDIKNLSASSNYTITNQQIAGDDSRINLVLTGENPNELTKTAALLRGKLQMIKGLQIYGDADQSDQERFTIELDEEKINALGVNKQSILAKLETFIDKREDIQMADSTSSFEVELRKPSAVSLSYSQGTDSEQELVTQLGHVTFKDKDGKDVQLQEVGKLKVDSPILWSEKDDQPIAVVTGNILTSDIGGVTKEIIDTLGKIDLPKGIQIEFGGIPQQVQEMIWNIGFAGVVSIILVLFIISCIFKGIRGPVAVVSSLPFALIGSVLFLFLFRQSWNLGALVGMVMLVGIVTTNGIVLVDRLERLQAIGGPLKKFIIEGTASRVRPVLMTAATTILTLLPLAFSGKSDTLISQSLGLVVVGGMITSTIASLLVIPTVYYWMWNSGLRKKAHKQINVLSYGD</sequence>
<feature type="transmembrane region" description="Helical" evidence="1">
    <location>
        <begin position="12"/>
        <end position="31"/>
    </location>
</feature>
<keyword evidence="1" id="KW-0812">Transmembrane</keyword>
<evidence type="ECO:0000256" key="1">
    <source>
        <dbReference type="SAM" id="Phobius"/>
    </source>
</evidence>
<dbReference type="PANTHER" id="PTHR32063">
    <property type="match status" value="1"/>
</dbReference>
<dbReference type="Gene3D" id="3.30.2090.10">
    <property type="entry name" value="Multidrug efflux transporter AcrB TolC docking domain, DN and DC subdomains"/>
    <property type="match status" value="2"/>
</dbReference>
<dbReference type="EMBL" id="PIQO01000009">
    <property type="protein sequence ID" value="PKR84644.1"/>
    <property type="molecule type" value="Genomic_DNA"/>
</dbReference>
<feature type="transmembrane region" description="Helical" evidence="1">
    <location>
        <begin position="974"/>
        <end position="1001"/>
    </location>
</feature>
<dbReference type="PANTHER" id="PTHR32063:SF0">
    <property type="entry name" value="SWARMING MOTILITY PROTEIN SWRC"/>
    <property type="match status" value="1"/>
</dbReference>
<evidence type="ECO:0000313" key="2">
    <source>
        <dbReference type="EMBL" id="PKR84644.1"/>
    </source>
</evidence>
<dbReference type="GO" id="GO:0042910">
    <property type="term" value="F:xenobiotic transmembrane transporter activity"/>
    <property type="evidence" value="ECO:0007669"/>
    <property type="project" value="TreeGrafter"/>
</dbReference>
<feature type="transmembrane region" description="Helical" evidence="1">
    <location>
        <begin position="318"/>
        <end position="337"/>
    </location>
</feature>
<gene>
    <name evidence="2" type="ORF">CWO92_13105</name>
</gene>
<dbReference type="Proteomes" id="UP000233440">
    <property type="component" value="Unassembled WGS sequence"/>
</dbReference>
<feature type="transmembrane region" description="Helical" evidence="1">
    <location>
        <begin position="344"/>
        <end position="364"/>
    </location>
</feature>
<comment type="caution">
    <text evidence="2">The sequence shown here is derived from an EMBL/GenBank/DDBJ whole genome shotgun (WGS) entry which is preliminary data.</text>
</comment>
<dbReference type="RefSeq" id="WP_101354668.1">
    <property type="nucleotide sequence ID" value="NZ_PIQO01000009.1"/>
</dbReference>
<reference evidence="2 3" key="1">
    <citation type="submission" date="2017-11" db="EMBL/GenBank/DDBJ databases">
        <title>Bacillus camelliae sp. nov., isolated from pu'er tea.</title>
        <authorList>
            <person name="Niu L."/>
        </authorList>
    </citation>
    <scope>NUCLEOTIDE SEQUENCE [LARGE SCALE GENOMIC DNA]</scope>
    <source>
        <strain evidence="2 3">7578-1</strain>
    </source>
</reference>
<dbReference type="OrthoDB" id="9757876at2"/>
<dbReference type="SUPFAM" id="SSF82866">
    <property type="entry name" value="Multidrug efflux transporter AcrB transmembrane domain"/>
    <property type="match status" value="2"/>
</dbReference>
<dbReference type="Gene3D" id="3.30.70.1430">
    <property type="entry name" value="Multidrug efflux transporter AcrB pore domain"/>
    <property type="match status" value="2"/>
</dbReference>
<feature type="transmembrane region" description="Helical" evidence="1">
    <location>
        <begin position="897"/>
        <end position="918"/>
    </location>
</feature>
<dbReference type="InterPro" id="IPR027463">
    <property type="entry name" value="AcrB_DN_DC_subdom"/>
</dbReference>
<feature type="transmembrane region" description="Helical" evidence="1">
    <location>
        <begin position="871"/>
        <end position="891"/>
    </location>
</feature>
<feature type="transmembrane region" description="Helical" evidence="1">
    <location>
        <begin position="448"/>
        <end position="472"/>
    </location>
</feature>
<feature type="transmembrane region" description="Helical" evidence="1">
    <location>
        <begin position="504"/>
        <end position="524"/>
    </location>
</feature>
<evidence type="ECO:0000313" key="3">
    <source>
        <dbReference type="Proteomes" id="UP000233440"/>
    </source>
</evidence>
<organism evidence="2 3">
    <name type="scientific">Heyndrickxia camelliae</name>
    <dbReference type="NCBI Taxonomy" id="1707093"/>
    <lineage>
        <taxon>Bacteria</taxon>
        <taxon>Bacillati</taxon>
        <taxon>Bacillota</taxon>
        <taxon>Bacilli</taxon>
        <taxon>Bacillales</taxon>
        <taxon>Bacillaceae</taxon>
        <taxon>Heyndrickxia</taxon>
    </lineage>
</organism>
<dbReference type="Pfam" id="PF00873">
    <property type="entry name" value="ACR_tran"/>
    <property type="match status" value="1"/>
</dbReference>
<accession>A0A2N3LJA4</accession>
<protein>
    <submittedName>
        <fullName evidence="2">AcrB/AcrD/AcrF family protein</fullName>
    </submittedName>
</protein>
<dbReference type="Gene3D" id="3.30.70.1440">
    <property type="entry name" value="Multidrug efflux transporter AcrB pore domain"/>
    <property type="match status" value="1"/>
</dbReference>